<dbReference type="OrthoDB" id="6776127at2759"/>
<sequence length="121" mass="14130">MSNYSRHSTKNVEIGTPTQDQREKKGNSRREPKGDPVLVREHIKSVPVVEYHYCRVHTIREYLGAHLSIGNMYELYIQQCCTQKITAVRKSMYYFVMEFNLGFHSPKSDIFDVCEKIKAAK</sequence>
<organism evidence="2 3">
    <name type="scientific">Araneus ventricosus</name>
    <name type="common">Orbweaver spider</name>
    <name type="synonym">Epeira ventricosa</name>
    <dbReference type="NCBI Taxonomy" id="182803"/>
    <lineage>
        <taxon>Eukaryota</taxon>
        <taxon>Metazoa</taxon>
        <taxon>Ecdysozoa</taxon>
        <taxon>Arthropoda</taxon>
        <taxon>Chelicerata</taxon>
        <taxon>Arachnida</taxon>
        <taxon>Araneae</taxon>
        <taxon>Araneomorphae</taxon>
        <taxon>Entelegynae</taxon>
        <taxon>Araneoidea</taxon>
        <taxon>Araneidae</taxon>
        <taxon>Araneus</taxon>
    </lineage>
</organism>
<evidence type="ECO:0000313" key="3">
    <source>
        <dbReference type="Proteomes" id="UP000499080"/>
    </source>
</evidence>
<dbReference type="Proteomes" id="UP000499080">
    <property type="component" value="Unassembled WGS sequence"/>
</dbReference>
<dbReference type="PANTHER" id="PTHR10773">
    <property type="entry name" value="DNA-DIRECTED RNA POLYMERASES I, II, AND III SUBUNIT RPABC2"/>
    <property type="match status" value="1"/>
</dbReference>
<evidence type="ECO:0000256" key="1">
    <source>
        <dbReference type="SAM" id="MobiDB-lite"/>
    </source>
</evidence>
<gene>
    <name evidence="2" type="ORF">AVEN_117269_1</name>
</gene>
<dbReference type="PANTHER" id="PTHR10773:SF19">
    <property type="match status" value="1"/>
</dbReference>
<dbReference type="AlphaFoldDB" id="A0A4Y2AYA0"/>
<evidence type="ECO:0000313" key="2">
    <source>
        <dbReference type="EMBL" id="GBL84537.1"/>
    </source>
</evidence>
<protein>
    <submittedName>
        <fullName evidence="2">Uncharacterized protein</fullName>
    </submittedName>
</protein>
<proteinExistence type="predicted"/>
<comment type="caution">
    <text evidence="2">The sequence shown here is derived from an EMBL/GenBank/DDBJ whole genome shotgun (WGS) entry which is preliminary data.</text>
</comment>
<feature type="region of interest" description="Disordered" evidence="1">
    <location>
        <begin position="1"/>
        <end position="36"/>
    </location>
</feature>
<feature type="compositionally biased region" description="Basic and acidic residues" evidence="1">
    <location>
        <begin position="20"/>
        <end position="36"/>
    </location>
</feature>
<dbReference type="EMBL" id="BGPR01000037">
    <property type="protein sequence ID" value="GBL84537.1"/>
    <property type="molecule type" value="Genomic_DNA"/>
</dbReference>
<reference evidence="2 3" key="1">
    <citation type="journal article" date="2019" name="Sci. Rep.">
        <title>Orb-weaving spider Araneus ventricosus genome elucidates the spidroin gene catalogue.</title>
        <authorList>
            <person name="Kono N."/>
            <person name="Nakamura H."/>
            <person name="Ohtoshi R."/>
            <person name="Moran D.A.P."/>
            <person name="Shinohara A."/>
            <person name="Yoshida Y."/>
            <person name="Fujiwara M."/>
            <person name="Mori M."/>
            <person name="Tomita M."/>
            <person name="Arakawa K."/>
        </authorList>
    </citation>
    <scope>NUCLEOTIDE SEQUENCE [LARGE SCALE GENOMIC DNA]</scope>
</reference>
<name>A0A4Y2AYA0_ARAVE</name>
<accession>A0A4Y2AYA0</accession>
<keyword evidence="3" id="KW-1185">Reference proteome</keyword>